<dbReference type="PANTHER" id="PTHR19282:SF544">
    <property type="entry name" value="TETRASPANIN"/>
    <property type="match status" value="1"/>
</dbReference>
<reference evidence="6 7" key="1">
    <citation type="journal article" date="2021" name="Elife">
        <title>Chloroplast acquisition without the gene transfer in kleptoplastic sea slugs, Plakobranchus ocellatus.</title>
        <authorList>
            <person name="Maeda T."/>
            <person name="Takahashi S."/>
            <person name="Yoshida T."/>
            <person name="Shimamura S."/>
            <person name="Takaki Y."/>
            <person name="Nagai Y."/>
            <person name="Toyoda A."/>
            <person name="Suzuki Y."/>
            <person name="Arimoto A."/>
            <person name="Ishii H."/>
            <person name="Satoh N."/>
            <person name="Nishiyama T."/>
            <person name="Hasebe M."/>
            <person name="Maruyama T."/>
            <person name="Minagawa J."/>
            <person name="Obokata J."/>
            <person name="Shigenobu S."/>
        </authorList>
    </citation>
    <scope>NUCLEOTIDE SEQUENCE [LARGE SCALE GENOMIC DNA]</scope>
</reference>
<keyword evidence="3 5" id="KW-1133">Transmembrane helix</keyword>
<dbReference type="SUPFAM" id="SSF48652">
    <property type="entry name" value="Tetraspanin"/>
    <property type="match status" value="1"/>
</dbReference>
<evidence type="ECO:0000256" key="5">
    <source>
        <dbReference type="SAM" id="Phobius"/>
    </source>
</evidence>
<dbReference type="EMBL" id="BMAT01011274">
    <property type="protein sequence ID" value="GFR69744.1"/>
    <property type="molecule type" value="Genomic_DNA"/>
</dbReference>
<dbReference type="Gene3D" id="1.10.1450.10">
    <property type="entry name" value="Tetraspanin"/>
    <property type="match status" value="1"/>
</dbReference>
<gene>
    <name evidence="6" type="ORF">ElyMa_005639500</name>
</gene>
<keyword evidence="4 5" id="KW-0472">Membrane</keyword>
<dbReference type="AlphaFoldDB" id="A0AAV4F9U5"/>
<evidence type="ECO:0000313" key="7">
    <source>
        <dbReference type="Proteomes" id="UP000762676"/>
    </source>
</evidence>
<dbReference type="Proteomes" id="UP000762676">
    <property type="component" value="Unassembled WGS sequence"/>
</dbReference>
<evidence type="ECO:0000256" key="4">
    <source>
        <dbReference type="ARBA" id="ARBA00023136"/>
    </source>
</evidence>
<proteinExistence type="predicted"/>
<keyword evidence="2 5" id="KW-0812">Transmembrane</keyword>
<name>A0AAV4F9U5_9GAST</name>
<protein>
    <submittedName>
        <fullName evidence="6">Tetraspanin</fullName>
    </submittedName>
</protein>
<accession>A0AAV4F9U5</accession>
<keyword evidence="7" id="KW-1185">Reference proteome</keyword>
<dbReference type="Pfam" id="PF00335">
    <property type="entry name" value="Tetraspanin"/>
    <property type="match status" value="1"/>
</dbReference>
<evidence type="ECO:0000256" key="1">
    <source>
        <dbReference type="ARBA" id="ARBA00004141"/>
    </source>
</evidence>
<comment type="subcellular location">
    <subcellularLocation>
        <location evidence="1">Membrane</location>
        <topology evidence="1">Multi-pass membrane protein</topology>
    </subcellularLocation>
</comment>
<evidence type="ECO:0000256" key="3">
    <source>
        <dbReference type="ARBA" id="ARBA00022989"/>
    </source>
</evidence>
<dbReference type="InterPro" id="IPR008952">
    <property type="entry name" value="Tetraspanin_EC2_sf"/>
</dbReference>
<dbReference type="PANTHER" id="PTHR19282">
    <property type="entry name" value="TETRASPANIN"/>
    <property type="match status" value="1"/>
</dbReference>
<organism evidence="6 7">
    <name type="scientific">Elysia marginata</name>
    <dbReference type="NCBI Taxonomy" id="1093978"/>
    <lineage>
        <taxon>Eukaryota</taxon>
        <taxon>Metazoa</taxon>
        <taxon>Spiralia</taxon>
        <taxon>Lophotrochozoa</taxon>
        <taxon>Mollusca</taxon>
        <taxon>Gastropoda</taxon>
        <taxon>Heterobranchia</taxon>
        <taxon>Euthyneura</taxon>
        <taxon>Panpulmonata</taxon>
        <taxon>Sacoglossa</taxon>
        <taxon>Placobranchoidea</taxon>
        <taxon>Plakobranchidae</taxon>
        <taxon>Elysia</taxon>
    </lineage>
</organism>
<comment type="caution">
    <text evidence="6">The sequence shown here is derived from an EMBL/GenBank/DDBJ whole genome shotgun (WGS) entry which is preliminary data.</text>
</comment>
<sequence length="189" mass="21530">MAWDGIFSVCREWRCMFGLYIGGLIVVLILEVATVVTCVIFTMRVEDHLYNATYQGIVNQFEGHIVTDNSFSKAFDGAQVEFECCGLNNYTDFAKFSQSWLDKDSLQIPKTCCHLDKGKYFDNDEYSFPFIDCARIPTLETAHIEKACYTDIKDWLNKMAYLMLGMSIVGAGTKVSTTACNMRLRKCYT</sequence>
<dbReference type="GO" id="GO:0005886">
    <property type="term" value="C:plasma membrane"/>
    <property type="evidence" value="ECO:0007669"/>
    <property type="project" value="TreeGrafter"/>
</dbReference>
<evidence type="ECO:0000256" key="2">
    <source>
        <dbReference type="ARBA" id="ARBA00022692"/>
    </source>
</evidence>
<feature type="transmembrane region" description="Helical" evidence="5">
    <location>
        <begin position="20"/>
        <end position="41"/>
    </location>
</feature>
<dbReference type="InterPro" id="IPR018499">
    <property type="entry name" value="Tetraspanin/Peripherin"/>
</dbReference>
<evidence type="ECO:0000313" key="6">
    <source>
        <dbReference type="EMBL" id="GFR69744.1"/>
    </source>
</evidence>